<name>A0A7C3KHG7_9CYAN</name>
<dbReference type="InterPro" id="IPR000014">
    <property type="entry name" value="PAS"/>
</dbReference>
<dbReference type="PROSITE" id="PS50113">
    <property type="entry name" value="PAC"/>
    <property type="match status" value="5"/>
</dbReference>
<feature type="domain" description="PAC" evidence="14">
    <location>
        <begin position="477"/>
        <end position="529"/>
    </location>
</feature>
<dbReference type="GO" id="GO:0000155">
    <property type="term" value="F:phosphorelay sensor kinase activity"/>
    <property type="evidence" value="ECO:0007669"/>
    <property type="project" value="InterPro"/>
</dbReference>
<feature type="domain" description="PAC" evidence="14">
    <location>
        <begin position="231"/>
        <end position="283"/>
    </location>
</feature>
<dbReference type="Gene3D" id="3.30.450.20">
    <property type="entry name" value="PAS domain"/>
    <property type="match status" value="7"/>
</dbReference>
<evidence type="ECO:0000259" key="12">
    <source>
        <dbReference type="PROSITE" id="PS50109"/>
    </source>
</evidence>
<keyword evidence="10" id="KW-0472">Membrane</keyword>
<feature type="domain" description="PAS" evidence="13">
    <location>
        <begin position="548"/>
        <end position="616"/>
    </location>
</feature>
<accession>A0A7C3KHG7</accession>
<feature type="domain" description="PAS" evidence="13">
    <location>
        <begin position="155"/>
        <end position="227"/>
    </location>
</feature>
<dbReference type="InterPro" id="IPR035965">
    <property type="entry name" value="PAS-like_dom_sf"/>
</dbReference>
<dbReference type="InterPro" id="IPR001610">
    <property type="entry name" value="PAC"/>
</dbReference>
<evidence type="ECO:0000256" key="8">
    <source>
        <dbReference type="ARBA" id="ARBA00022840"/>
    </source>
</evidence>
<evidence type="ECO:0000256" key="2">
    <source>
        <dbReference type="ARBA" id="ARBA00004370"/>
    </source>
</evidence>
<feature type="domain" description="PAS" evidence="13">
    <location>
        <begin position="673"/>
        <end position="721"/>
    </location>
</feature>
<feature type="domain" description="PAC" evidence="14">
    <location>
        <begin position="102"/>
        <end position="154"/>
    </location>
</feature>
<dbReference type="PANTHER" id="PTHR43304">
    <property type="entry name" value="PHYTOCHROME-LIKE PROTEIN CPH1"/>
    <property type="match status" value="1"/>
</dbReference>
<dbReference type="PROSITE" id="PS50112">
    <property type="entry name" value="PAS"/>
    <property type="match status" value="5"/>
</dbReference>
<comment type="subcellular location">
    <subcellularLocation>
        <location evidence="2">Membrane</location>
    </subcellularLocation>
</comment>
<feature type="coiled-coil region" evidence="11">
    <location>
        <begin position="520"/>
        <end position="551"/>
    </location>
</feature>
<dbReference type="SUPFAM" id="SSF55785">
    <property type="entry name" value="PYP-like sensor domain (PAS domain)"/>
    <property type="match status" value="7"/>
</dbReference>
<dbReference type="InterPro" id="IPR052162">
    <property type="entry name" value="Sensor_kinase/Photoreceptor"/>
</dbReference>
<dbReference type="CDD" id="cd00130">
    <property type="entry name" value="PAS"/>
    <property type="match status" value="6"/>
</dbReference>
<feature type="domain" description="PAC" evidence="14">
    <location>
        <begin position="747"/>
        <end position="799"/>
    </location>
</feature>
<dbReference type="Pfam" id="PF00512">
    <property type="entry name" value="HisKA"/>
    <property type="match status" value="1"/>
</dbReference>
<keyword evidence="5" id="KW-0808">Transferase</keyword>
<dbReference type="EMBL" id="DSRU01000283">
    <property type="protein sequence ID" value="HFN00032.1"/>
    <property type="molecule type" value="Genomic_DNA"/>
</dbReference>
<dbReference type="PANTHER" id="PTHR43304:SF1">
    <property type="entry name" value="PAC DOMAIN-CONTAINING PROTEIN"/>
    <property type="match status" value="1"/>
</dbReference>
<evidence type="ECO:0000256" key="9">
    <source>
        <dbReference type="ARBA" id="ARBA00023012"/>
    </source>
</evidence>
<feature type="domain" description="Histidine kinase" evidence="12">
    <location>
        <begin position="965"/>
        <end position="1150"/>
    </location>
</feature>
<dbReference type="Pfam" id="PF02518">
    <property type="entry name" value="HATPase_c"/>
    <property type="match status" value="1"/>
</dbReference>
<dbReference type="InterPro" id="IPR003661">
    <property type="entry name" value="HisK_dim/P_dom"/>
</dbReference>
<dbReference type="Pfam" id="PF13426">
    <property type="entry name" value="PAS_9"/>
    <property type="match status" value="1"/>
</dbReference>
<dbReference type="SMART" id="SM00091">
    <property type="entry name" value="PAS"/>
    <property type="match status" value="6"/>
</dbReference>
<proteinExistence type="predicted"/>
<evidence type="ECO:0000256" key="4">
    <source>
        <dbReference type="ARBA" id="ARBA00022553"/>
    </source>
</evidence>
<dbReference type="InterPro" id="IPR005467">
    <property type="entry name" value="His_kinase_dom"/>
</dbReference>
<feature type="domain" description="PAS" evidence="13">
    <location>
        <begin position="404"/>
        <end position="482"/>
    </location>
</feature>
<evidence type="ECO:0000256" key="11">
    <source>
        <dbReference type="SAM" id="Coils"/>
    </source>
</evidence>
<feature type="domain" description="PAS" evidence="13">
    <location>
        <begin position="800"/>
        <end position="872"/>
    </location>
</feature>
<dbReference type="EC" id="2.7.13.3" evidence="3"/>
<dbReference type="Pfam" id="PF08448">
    <property type="entry name" value="PAS_4"/>
    <property type="match status" value="3"/>
</dbReference>
<evidence type="ECO:0000256" key="6">
    <source>
        <dbReference type="ARBA" id="ARBA00022741"/>
    </source>
</evidence>
<protein>
    <recommendedName>
        <fullName evidence="3">histidine kinase</fullName>
        <ecNumber evidence="3">2.7.13.3</ecNumber>
    </recommendedName>
</protein>
<keyword evidence="6" id="KW-0547">Nucleotide-binding</keyword>
<dbReference type="InterPro" id="IPR000700">
    <property type="entry name" value="PAS-assoc_C"/>
</dbReference>
<evidence type="ECO:0000259" key="14">
    <source>
        <dbReference type="PROSITE" id="PS50113"/>
    </source>
</evidence>
<comment type="catalytic activity">
    <reaction evidence="1">
        <text>ATP + protein L-histidine = ADP + protein N-phospho-L-histidine.</text>
        <dbReference type="EC" id="2.7.13.3"/>
    </reaction>
</comment>
<dbReference type="PROSITE" id="PS50109">
    <property type="entry name" value="HIS_KIN"/>
    <property type="match status" value="1"/>
</dbReference>
<keyword evidence="8" id="KW-0067">ATP-binding</keyword>
<dbReference type="GO" id="GO:0005524">
    <property type="term" value="F:ATP binding"/>
    <property type="evidence" value="ECO:0007669"/>
    <property type="project" value="UniProtKB-KW"/>
</dbReference>
<organism evidence="15">
    <name type="scientific">Oscillatoriales cyanobacterium SpSt-418</name>
    <dbReference type="NCBI Taxonomy" id="2282169"/>
    <lineage>
        <taxon>Bacteria</taxon>
        <taxon>Bacillati</taxon>
        <taxon>Cyanobacteriota</taxon>
        <taxon>Cyanophyceae</taxon>
        <taxon>Oscillatoriophycideae</taxon>
        <taxon>Oscillatoriales</taxon>
    </lineage>
</organism>
<dbReference type="SUPFAM" id="SSF47384">
    <property type="entry name" value="Homodimeric domain of signal transducing histidine kinase"/>
    <property type="match status" value="1"/>
</dbReference>
<evidence type="ECO:0000259" key="13">
    <source>
        <dbReference type="PROSITE" id="PS50112"/>
    </source>
</evidence>
<evidence type="ECO:0000256" key="7">
    <source>
        <dbReference type="ARBA" id="ARBA00022777"/>
    </source>
</evidence>
<dbReference type="SUPFAM" id="SSF55874">
    <property type="entry name" value="ATPase domain of HSP90 chaperone/DNA topoisomerase II/histidine kinase"/>
    <property type="match status" value="1"/>
</dbReference>
<dbReference type="InterPro" id="IPR013656">
    <property type="entry name" value="PAS_4"/>
</dbReference>
<keyword evidence="4" id="KW-0597">Phosphoprotein</keyword>
<dbReference type="AlphaFoldDB" id="A0A7C3KHG7"/>
<dbReference type="Gene3D" id="2.10.70.100">
    <property type="match status" value="1"/>
</dbReference>
<keyword evidence="11" id="KW-0175">Coiled coil</keyword>
<dbReference type="NCBIfam" id="TIGR00229">
    <property type="entry name" value="sensory_box"/>
    <property type="match status" value="6"/>
</dbReference>
<sequence>MVSITVQLNFDYALSFRFFLLWQPLVETGARSQLTLEFTGIGSWSWQPTTGQYTWNGQMEQLLELPPGLDNLFQVWSERLHPDDRDRVTTKIQTALATQTAFSDKYRYQLQDGRFVWRWVMGQGIYTATGEVKRALGIVQDITDRKRTEIALRTAEERYSLATRAARVGVWEWHLTTNQIYIDPNVKALAGYTNEEFPSDIEHWLQIAHPEDRDRIMSVVKDYLTGKIPELAFEHRIVHKNGSMIWVLVRGELLCDEQGNPKCLIGTNTDISELKQAELALRRSEATKNAIIQAIPDLLVRMDRDGHHQELICNEYLQVLRPDSPIHAATVRDILPFNQTEQRLQYTNLALDTGQLQVYEQALELDGQLRHEEVRIIPLLNQEVLVIVRDITDRKQAEFALREKQQQLKSLLNNIPHIAWLKDRDGRFLAVNEPFAQACGFPLAQLIGLTDLDIWPQHLAEAYIQDDREVMASGQQKRVEEPLLTPEGLEKWIETIKTPILNEYGESIGTAGIAMDITERRRAEVAMQQLNEELERRIQRRTQELARSEQDLRTIFNNVYDAILIHDMDGNILDCNDRSLELFAVTREQLLAANVANLAVEAAQPESISATMQRVEAGETLRFEWQARRFSDGAVLEVEVSLQKVTLANRAVTIAGVRDIRDRKQAERDLQESRNMFKLVLDTIPQRVFWKDRQSRFLGCNPAFANDYHLGNEEIIGKTDLELPWALWADLYRGDDARVMDTNCPKLDYEEPTINLDGEQIWIRSSKIPLTNTQGEVIGVLGCYDDITDRKQTEQALRDSEERLRLALTATAQGLYDLDLQTGKAIVSPEYASMLGYDPATFEETSTKWIERLHPDDVEAVTLAYRAYVAGEIPDYNIEFRQRTQDGKWKWILSLGRIVAWNESGQPLRMLGTHTDIDDRKQAEAALQQLNLELEQRVSDRTLELQKAMEAAEAANRAKSTFLANMSHELRTPLNAILGFAQLMARKLTLEPEQRNQLSIINRSGNHLLNLINDILEMSKIEAGRSTFVKNRFDFYSMLDSLEEMFHFRAIEKGLQLIINRGSALPRYIETDENKLRQVLINLIGNAVKFTLAGRVMLRVTANLSAEEGTQAEPSREQSITLCFEVTDTGIGISPDEIDSLFEPFIQSSA</sequence>
<dbReference type="CDD" id="cd00082">
    <property type="entry name" value="HisKA"/>
    <property type="match status" value="1"/>
</dbReference>
<keyword evidence="9" id="KW-0902">Two-component regulatory system</keyword>
<gene>
    <name evidence="15" type="ORF">ENR64_20185</name>
</gene>
<dbReference type="InterPro" id="IPR013655">
    <property type="entry name" value="PAS_fold_3"/>
</dbReference>
<evidence type="ECO:0000256" key="3">
    <source>
        <dbReference type="ARBA" id="ARBA00012438"/>
    </source>
</evidence>
<dbReference type="InterPro" id="IPR036097">
    <property type="entry name" value="HisK_dim/P_sf"/>
</dbReference>
<dbReference type="Gene3D" id="3.30.565.10">
    <property type="entry name" value="Histidine kinase-like ATPase, C-terminal domain"/>
    <property type="match status" value="1"/>
</dbReference>
<dbReference type="FunFam" id="1.10.287.130:FF:000038">
    <property type="entry name" value="Sensory transduction histidine kinase"/>
    <property type="match status" value="1"/>
</dbReference>
<evidence type="ECO:0000256" key="1">
    <source>
        <dbReference type="ARBA" id="ARBA00000085"/>
    </source>
</evidence>
<evidence type="ECO:0000256" key="5">
    <source>
        <dbReference type="ARBA" id="ARBA00022679"/>
    </source>
</evidence>
<dbReference type="Pfam" id="PF08447">
    <property type="entry name" value="PAS_3"/>
    <property type="match status" value="3"/>
</dbReference>
<reference evidence="15" key="1">
    <citation type="journal article" date="2020" name="mSystems">
        <title>Genome- and Community-Level Interaction Insights into Carbon Utilization and Element Cycling Functions of Hydrothermarchaeota in Hydrothermal Sediment.</title>
        <authorList>
            <person name="Zhou Z."/>
            <person name="Liu Y."/>
            <person name="Xu W."/>
            <person name="Pan J."/>
            <person name="Luo Z.H."/>
            <person name="Li M."/>
        </authorList>
    </citation>
    <scope>NUCLEOTIDE SEQUENCE [LARGE SCALE GENOMIC DNA]</scope>
    <source>
        <strain evidence="15">SpSt-418</strain>
    </source>
</reference>
<evidence type="ECO:0000313" key="15">
    <source>
        <dbReference type="EMBL" id="HFN00032.1"/>
    </source>
</evidence>
<keyword evidence="7" id="KW-0418">Kinase</keyword>
<evidence type="ECO:0000256" key="10">
    <source>
        <dbReference type="ARBA" id="ARBA00023136"/>
    </source>
</evidence>
<dbReference type="SMART" id="SM00086">
    <property type="entry name" value="PAC"/>
    <property type="match status" value="7"/>
</dbReference>
<dbReference type="Gene3D" id="1.10.287.130">
    <property type="match status" value="1"/>
</dbReference>
<feature type="domain" description="PAC" evidence="14">
    <location>
        <begin position="876"/>
        <end position="929"/>
    </location>
</feature>
<dbReference type="InterPro" id="IPR036890">
    <property type="entry name" value="HATPase_C_sf"/>
</dbReference>
<comment type="caution">
    <text evidence="15">The sequence shown here is derived from an EMBL/GenBank/DDBJ whole genome shotgun (WGS) entry which is preliminary data.</text>
</comment>
<dbReference type="SMART" id="SM00388">
    <property type="entry name" value="HisKA"/>
    <property type="match status" value="1"/>
</dbReference>
<dbReference type="GO" id="GO:0016020">
    <property type="term" value="C:membrane"/>
    <property type="evidence" value="ECO:0007669"/>
    <property type="project" value="UniProtKB-SubCell"/>
</dbReference>
<dbReference type="InterPro" id="IPR003594">
    <property type="entry name" value="HATPase_dom"/>
</dbReference>